<sequence>MDMDEVTSKFSDDVALLELCPQVQGIRIVDNMLIHAMYPALEARLRAIRLHPLCLCPSGQPDFLALLLRTWPNLCALDLGDWVADASQPISVNGALQVLRVFNPKTSARLLSPGNDFTGLRDLELVSPFWRDAGWQHLHVSGLLPRLHTLRVIGFFPSQEVLKNLEHLESLVFTEPPQEDIVLPPTLRHVGNHDLDNSPG</sequence>
<name>A0ACB8R6B1_9AGAM</name>
<evidence type="ECO:0000313" key="1">
    <source>
        <dbReference type="EMBL" id="KAI0039417.1"/>
    </source>
</evidence>
<protein>
    <submittedName>
        <fullName evidence="1">Uncharacterized protein</fullName>
    </submittedName>
</protein>
<gene>
    <name evidence="1" type="ORF">FA95DRAFT_1612586</name>
</gene>
<evidence type="ECO:0000313" key="2">
    <source>
        <dbReference type="Proteomes" id="UP000814033"/>
    </source>
</evidence>
<proteinExistence type="predicted"/>
<organism evidence="1 2">
    <name type="scientific">Auriscalpium vulgare</name>
    <dbReference type="NCBI Taxonomy" id="40419"/>
    <lineage>
        <taxon>Eukaryota</taxon>
        <taxon>Fungi</taxon>
        <taxon>Dikarya</taxon>
        <taxon>Basidiomycota</taxon>
        <taxon>Agaricomycotina</taxon>
        <taxon>Agaricomycetes</taxon>
        <taxon>Russulales</taxon>
        <taxon>Auriscalpiaceae</taxon>
        <taxon>Auriscalpium</taxon>
    </lineage>
</organism>
<reference evidence="1" key="1">
    <citation type="submission" date="2021-02" db="EMBL/GenBank/DDBJ databases">
        <authorList>
            <consortium name="DOE Joint Genome Institute"/>
            <person name="Ahrendt S."/>
            <person name="Looney B.P."/>
            <person name="Miyauchi S."/>
            <person name="Morin E."/>
            <person name="Drula E."/>
            <person name="Courty P.E."/>
            <person name="Chicoki N."/>
            <person name="Fauchery L."/>
            <person name="Kohler A."/>
            <person name="Kuo A."/>
            <person name="Labutti K."/>
            <person name="Pangilinan J."/>
            <person name="Lipzen A."/>
            <person name="Riley R."/>
            <person name="Andreopoulos W."/>
            <person name="He G."/>
            <person name="Johnson J."/>
            <person name="Barry K.W."/>
            <person name="Grigoriev I.V."/>
            <person name="Nagy L."/>
            <person name="Hibbett D."/>
            <person name="Henrissat B."/>
            <person name="Matheny P.B."/>
            <person name="Labbe J."/>
            <person name="Martin F."/>
        </authorList>
    </citation>
    <scope>NUCLEOTIDE SEQUENCE</scope>
    <source>
        <strain evidence="1">FP105234-sp</strain>
    </source>
</reference>
<dbReference type="EMBL" id="MU276307">
    <property type="protein sequence ID" value="KAI0039417.1"/>
    <property type="molecule type" value="Genomic_DNA"/>
</dbReference>
<comment type="caution">
    <text evidence="1">The sequence shown here is derived from an EMBL/GenBank/DDBJ whole genome shotgun (WGS) entry which is preliminary data.</text>
</comment>
<accession>A0ACB8R6B1</accession>
<keyword evidence="2" id="KW-1185">Reference proteome</keyword>
<reference evidence="1" key="2">
    <citation type="journal article" date="2022" name="New Phytol.">
        <title>Evolutionary transition to the ectomycorrhizal habit in the genomes of a hyperdiverse lineage of mushroom-forming fungi.</title>
        <authorList>
            <person name="Looney B."/>
            <person name="Miyauchi S."/>
            <person name="Morin E."/>
            <person name="Drula E."/>
            <person name="Courty P.E."/>
            <person name="Kohler A."/>
            <person name="Kuo A."/>
            <person name="LaButti K."/>
            <person name="Pangilinan J."/>
            <person name="Lipzen A."/>
            <person name="Riley R."/>
            <person name="Andreopoulos W."/>
            <person name="He G."/>
            <person name="Johnson J."/>
            <person name="Nolan M."/>
            <person name="Tritt A."/>
            <person name="Barry K.W."/>
            <person name="Grigoriev I.V."/>
            <person name="Nagy L.G."/>
            <person name="Hibbett D."/>
            <person name="Henrissat B."/>
            <person name="Matheny P.B."/>
            <person name="Labbe J."/>
            <person name="Martin F.M."/>
        </authorList>
    </citation>
    <scope>NUCLEOTIDE SEQUENCE</scope>
    <source>
        <strain evidence="1">FP105234-sp</strain>
    </source>
</reference>
<dbReference type="Proteomes" id="UP000814033">
    <property type="component" value="Unassembled WGS sequence"/>
</dbReference>